<gene>
    <name evidence="2" type="ORF">Dsin_022769</name>
</gene>
<dbReference type="InterPro" id="IPR043502">
    <property type="entry name" value="DNA/RNA_pol_sf"/>
</dbReference>
<evidence type="ECO:0000259" key="1">
    <source>
        <dbReference type="PROSITE" id="PS50878"/>
    </source>
</evidence>
<dbReference type="Pfam" id="PF00078">
    <property type="entry name" value="RVT_1"/>
    <property type="match status" value="1"/>
</dbReference>
<name>A0AAE0A295_9ROSI</name>
<sequence>MGFGCRWRGWIGNCFRSPNLSILINGSPTEQFGIHKGLRQGDPLSPLLFNITIEVLNRMLIKASSIQLLEGARFGSNGVHVTHLQFADDTIIFLRPKKEYILNLKRTLLCFELVLGLQINFLKSYLVKVGKMRNMEEMWAD</sequence>
<dbReference type="PANTHER" id="PTHR46890:SF50">
    <property type="entry name" value="RNA-DIRECTED DNA POLYMERASE, EUKARYOTA, REVERSE TRANSCRIPTASE ZINC-BINDING DOMAIN PROTEIN-RELATED"/>
    <property type="match status" value="1"/>
</dbReference>
<dbReference type="PANTHER" id="PTHR46890">
    <property type="entry name" value="NON-LTR RETROLELEMENT REVERSE TRANSCRIPTASE-LIKE PROTEIN-RELATED"/>
    <property type="match status" value="1"/>
</dbReference>
<dbReference type="SUPFAM" id="SSF56672">
    <property type="entry name" value="DNA/RNA polymerases"/>
    <property type="match status" value="1"/>
</dbReference>
<protein>
    <recommendedName>
        <fullName evidence="1">Reverse transcriptase domain-containing protein</fullName>
    </recommendedName>
</protein>
<proteinExistence type="predicted"/>
<accession>A0AAE0A295</accession>
<reference evidence="2" key="1">
    <citation type="journal article" date="2023" name="Plant J.">
        <title>Genome sequences and population genomics provide insights into the demographic history, inbreeding, and mutation load of two 'living fossil' tree species of Dipteronia.</title>
        <authorList>
            <person name="Feng Y."/>
            <person name="Comes H.P."/>
            <person name="Chen J."/>
            <person name="Zhu S."/>
            <person name="Lu R."/>
            <person name="Zhang X."/>
            <person name="Li P."/>
            <person name="Qiu J."/>
            <person name="Olsen K.M."/>
            <person name="Qiu Y."/>
        </authorList>
    </citation>
    <scope>NUCLEOTIDE SEQUENCE</scope>
    <source>
        <strain evidence="2">NBL</strain>
    </source>
</reference>
<dbReference type="InterPro" id="IPR000477">
    <property type="entry name" value="RT_dom"/>
</dbReference>
<feature type="domain" description="Reverse transcriptase" evidence="1">
    <location>
        <begin position="1"/>
        <end position="141"/>
    </location>
</feature>
<keyword evidence="3" id="KW-1185">Reference proteome</keyword>
<dbReference type="EMBL" id="JANJYJ010000007">
    <property type="protein sequence ID" value="KAK3199354.1"/>
    <property type="molecule type" value="Genomic_DNA"/>
</dbReference>
<dbReference type="Proteomes" id="UP001281410">
    <property type="component" value="Unassembled WGS sequence"/>
</dbReference>
<dbReference type="PROSITE" id="PS50878">
    <property type="entry name" value="RT_POL"/>
    <property type="match status" value="1"/>
</dbReference>
<comment type="caution">
    <text evidence="2">The sequence shown here is derived from an EMBL/GenBank/DDBJ whole genome shotgun (WGS) entry which is preliminary data.</text>
</comment>
<dbReference type="AlphaFoldDB" id="A0AAE0A295"/>
<evidence type="ECO:0000313" key="2">
    <source>
        <dbReference type="EMBL" id="KAK3199354.1"/>
    </source>
</evidence>
<organism evidence="2 3">
    <name type="scientific">Dipteronia sinensis</name>
    <dbReference type="NCBI Taxonomy" id="43782"/>
    <lineage>
        <taxon>Eukaryota</taxon>
        <taxon>Viridiplantae</taxon>
        <taxon>Streptophyta</taxon>
        <taxon>Embryophyta</taxon>
        <taxon>Tracheophyta</taxon>
        <taxon>Spermatophyta</taxon>
        <taxon>Magnoliopsida</taxon>
        <taxon>eudicotyledons</taxon>
        <taxon>Gunneridae</taxon>
        <taxon>Pentapetalae</taxon>
        <taxon>rosids</taxon>
        <taxon>malvids</taxon>
        <taxon>Sapindales</taxon>
        <taxon>Sapindaceae</taxon>
        <taxon>Hippocastanoideae</taxon>
        <taxon>Acereae</taxon>
        <taxon>Dipteronia</taxon>
    </lineage>
</organism>
<evidence type="ECO:0000313" key="3">
    <source>
        <dbReference type="Proteomes" id="UP001281410"/>
    </source>
</evidence>
<dbReference type="InterPro" id="IPR052343">
    <property type="entry name" value="Retrotransposon-Effector_Assoc"/>
</dbReference>